<keyword evidence="7" id="KW-0677">Repeat</keyword>
<organism evidence="11 12">
    <name type="scientific">Halomarina halobia</name>
    <dbReference type="NCBI Taxonomy" id="3033386"/>
    <lineage>
        <taxon>Archaea</taxon>
        <taxon>Methanobacteriati</taxon>
        <taxon>Methanobacteriota</taxon>
        <taxon>Stenosarchaea group</taxon>
        <taxon>Halobacteria</taxon>
        <taxon>Halobacteriales</taxon>
        <taxon>Natronomonadaceae</taxon>
        <taxon>Halomarina</taxon>
    </lineage>
</organism>
<comment type="function">
    <text evidence="1">Catalyzes the dismutation of two molecules of 6,7-dimethyl-8-ribityllumazine, resulting in the formation of riboflavin and 5-amino-6-(D-ribitylamino)uracil.</text>
</comment>
<evidence type="ECO:0000313" key="12">
    <source>
        <dbReference type="Proteomes" id="UP001596547"/>
    </source>
</evidence>
<comment type="caution">
    <text evidence="11">The sequence shown here is derived from an EMBL/GenBank/DDBJ whole genome shotgun (WGS) entry which is preliminary data.</text>
</comment>
<dbReference type="InterPro" id="IPR001783">
    <property type="entry name" value="Lumazine-bd"/>
</dbReference>
<gene>
    <name evidence="11" type="ORF">ACFQPE_12825</name>
</gene>
<dbReference type="GO" id="GO:0009231">
    <property type="term" value="P:riboflavin biosynthetic process"/>
    <property type="evidence" value="ECO:0007669"/>
    <property type="project" value="UniProtKB-KW"/>
</dbReference>
<dbReference type="InterPro" id="IPR023366">
    <property type="entry name" value="ATP_synth_asu-like_sf"/>
</dbReference>
<feature type="domain" description="Lumazine-binding" evidence="10">
    <location>
        <begin position="96"/>
        <end position="194"/>
    </location>
</feature>
<dbReference type="PANTHER" id="PTHR21098">
    <property type="entry name" value="RIBOFLAVIN SYNTHASE ALPHA CHAIN"/>
    <property type="match status" value="1"/>
</dbReference>
<evidence type="ECO:0000259" key="10">
    <source>
        <dbReference type="PROSITE" id="PS51177"/>
    </source>
</evidence>
<reference evidence="11 12" key="1">
    <citation type="journal article" date="2019" name="Int. J. Syst. Evol. Microbiol.">
        <title>The Global Catalogue of Microorganisms (GCM) 10K type strain sequencing project: providing services to taxonomists for standard genome sequencing and annotation.</title>
        <authorList>
            <consortium name="The Broad Institute Genomics Platform"/>
            <consortium name="The Broad Institute Genome Sequencing Center for Infectious Disease"/>
            <person name="Wu L."/>
            <person name="Ma J."/>
        </authorList>
    </citation>
    <scope>NUCLEOTIDE SEQUENCE [LARGE SCALE GENOMIC DNA]</scope>
    <source>
        <strain evidence="11 12">PSR21</strain>
    </source>
</reference>
<evidence type="ECO:0000256" key="3">
    <source>
        <dbReference type="ARBA" id="ARBA00012827"/>
    </source>
</evidence>
<evidence type="ECO:0000256" key="6">
    <source>
        <dbReference type="ARBA" id="ARBA00022679"/>
    </source>
</evidence>
<dbReference type="FunFam" id="2.40.30.20:FF:000004">
    <property type="entry name" value="Riboflavin synthase, alpha subunit"/>
    <property type="match status" value="1"/>
</dbReference>
<evidence type="ECO:0000256" key="4">
    <source>
        <dbReference type="ARBA" id="ARBA00013950"/>
    </source>
</evidence>
<feature type="repeat" description="Lumazine-binding" evidence="9">
    <location>
        <begin position="1"/>
        <end position="95"/>
    </location>
</feature>
<feature type="repeat" description="Lumazine-binding" evidence="9">
    <location>
        <begin position="96"/>
        <end position="194"/>
    </location>
</feature>
<dbReference type="InterPro" id="IPR017938">
    <property type="entry name" value="Riboflavin_synthase-like_b-brl"/>
</dbReference>
<name>A0ABD6ABP0_9EURY</name>
<comment type="pathway">
    <text evidence="2">Cofactor biosynthesis; riboflavin biosynthesis; riboflavin from 2-hydroxy-3-oxobutyl phosphate and 5-amino-6-(D-ribitylamino)uracil: step 2/2.</text>
</comment>
<dbReference type="PIRSF" id="PIRSF000498">
    <property type="entry name" value="Riboflavin_syn_A"/>
    <property type="match status" value="1"/>
</dbReference>
<evidence type="ECO:0000256" key="7">
    <source>
        <dbReference type="ARBA" id="ARBA00022737"/>
    </source>
</evidence>
<dbReference type="EC" id="2.5.1.9" evidence="3 8"/>
<dbReference type="EMBL" id="JBHTBF010000002">
    <property type="protein sequence ID" value="MFC7317662.1"/>
    <property type="molecule type" value="Genomic_DNA"/>
</dbReference>
<dbReference type="GeneID" id="79315657"/>
<dbReference type="CDD" id="cd00402">
    <property type="entry name" value="Riboflavin_synthase_like"/>
    <property type="match status" value="1"/>
</dbReference>
<dbReference type="AlphaFoldDB" id="A0ABD6ABP0"/>
<evidence type="ECO:0000256" key="5">
    <source>
        <dbReference type="ARBA" id="ARBA00022619"/>
    </source>
</evidence>
<dbReference type="InterPro" id="IPR026017">
    <property type="entry name" value="Lumazine-bd_dom"/>
</dbReference>
<keyword evidence="5" id="KW-0686">Riboflavin biosynthesis</keyword>
<proteinExistence type="predicted"/>
<keyword evidence="6 11" id="KW-0808">Transferase</keyword>
<dbReference type="NCBIfam" id="NF006767">
    <property type="entry name" value="PRK09289.1"/>
    <property type="match status" value="1"/>
</dbReference>
<accession>A0ABD6ABP0</accession>
<evidence type="ECO:0000256" key="1">
    <source>
        <dbReference type="ARBA" id="ARBA00002803"/>
    </source>
</evidence>
<dbReference type="PANTHER" id="PTHR21098:SF0">
    <property type="entry name" value="RIBOFLAVIN SYNTHASE"/>
    <property type="match status" value="1"/>
</dbReference>
<evidence type="ECO:0000256" key="9">
    <source>
        <dbReference type="PROSITE-ProRule" id="PRU00524"/>
    </source>
</evidence>
<dbReference type="Proteomes" id="UP001596547">
    <property type="component" value="Unassembled WGS sequence"/>
</dbReference>
<keyword evidence="12" id="KW-1185">Reference proteome</keyword>
<sequence>MFTGIVEETGEVVGVESDEGGRRIRVASGFAAELDHGESISVSGACLTVEDHDADSFGLFLSRETLDRTYLGGLEEGDHVNLERAMPADGRFDGHLVQGHVDGTGEVTRIERVGDDWTFGFSVPASLARYVVEKGSITVDGISLTVAELDREAGEFAVAIIPATYDLTNLSAKEVGDPVHLEVDVIAKYVERMLRDGDVESPLLDGPR</sequence>
<dbReference type="PROSITE" id="PS51177">
    <property type="entry name" value="LUMAZINE_BIND"/>
    <property type="match status" value="2"/>
</dbReference>
<evidence type="ECO:0000256" key="2">
    <source>
        <dbReference type="ARBA" id="ARBA00004887"/>
    </source>
</evidence>
<protein>
    <recommendedName>
        <fullName evidence="4 8">Riboflavin synthase</fullName>
        <ecNumber evidence="3 8">2.5.1.9</ecNumber>
    </recommendedName>
</protein>
<dbReference type="Gene3D" id="2.40.30.20">
    <property type="match status" value="2"/>
</dbReference>
<feature type="domain" description="Lumazine-binding" evidence="10">
    <location>
        <begin position="1"/>
        <end position="95"/>
    </location>
</feature>
<evidence type="ECO:0000256" key="8">
    <source>
        <dbReference type="NCBIfam" id="TIGR00187"/>
    </source>
</evidence>
<dbReference type="SUPFAM" id="SSF63380">
    <property type="entry name" value="Riboflavin synthase domain-like"/>
    <property type="match status" value="2"/>
</dbReference>
<dbReference type="Pfam" id="PF00677">
    <property type="entry name" value="Lum_binding"/>
    <property type="match status" value="2"/>
</dbReference>
<dbReference type="GO" id="GO:0004746">
    <property type="term" value="F:riboflavin synthase activity"/>
    <property type="evidence" value="ECO:0007669"/>
    <property type="project" value="UniProtKB-UniRule"/>
</dbReference>
<dbReference type="NCBIfam" id="TIGR00187">
    <property type="entry name" value="ribE"/>
    <property type="match status" value="1"/>
</dbReference>
<dbReference type="RefSeq" id="WP_276303094.1">
    <property type="nucleotide sequence ID" value="NZ_CP119992.1"/>
</dbReference>
<evidence type="ECO:0000313" key="11">
    <source>
        <dbReference type="EMBL" id="MFC7317662.1"/>
    </source>
</evidence>